<evidence type="ECO:0000256" key="1">
    <source>
        <dbReference type="SAM" id="MobiDB-lite"/>
    </source>
</evidence>
<protein>
    <recommendedName>
        <fullName evidence="2">Putative regulatory protein FmdB zinc ribbon domain-containing protein</fullName>
    </recommendedName>
</protein>
<proteinExistence type="predicted"/>
<name>A0A2N4TRU5_RALPI</name>
<feature type="region of interest" description="Disordered" evidence="1">
    <location>
        <begin position="60"/>
        <end position="81"/>
    </location>
</feature>
<dbReference type="Proteomes" id="UP000234456">
    <property type="component" value="Unassembled WGS sequence"/>
</dbReference>
<dbReference type="NCBIfam" id="TIGR02605">
    <property type="entry name" value="CxxC_CxxC_SSSS"/>
    <property type="match status" value="1"/>
</dbReference>
<comment type="caution">
    <text evidence="3">The sequence shown here is derived from an EMBL/GenBank/DDBJ whole genome shotgun (WGS) entry which is preliminary data.</text>
</comment>
<organism evidence="3 4">
    <name type="scientific">Ralstonia pickettii</name>
    <name type="common">Burkholderia pickettii</name>
    <dbReference type="NCBI Taxonomy" id="329"/>
    <lineage>
        <taxon>Bacteria</taxon>
        <taxon>Pseudomonadati</taxon>
        <taxon>Pseudomonadota</taxon>
        <taxon>Betaproteobacteria</taxon>
        <taxon>Burkholderiales</taxon>
        <taxon>Burkholderiaceae</taxon>
        <taxon>Ralstonia</taxon>
    </lineage>
</organism>
<dbReference type="SMART" id="SM00834">
    <property type="entry name" value="CxxC_CXXC_SSSS"/>
    <property type="match status" value="1"/>
</dbReference>
<dbReference type="RefSeq" id="WP_102065528.1">
    <property type="nucleotide sequence ID" value="NZ_PKQE01000002.1"/>
</dbReference>
<gene>
    <name evidence="3" type="ORF">C0Q88_10745</name>
</gene>
<dbReference type="EMBL" id="PKQE01000002">
    <property type="protein sequence ID" value="PLC42440.1"/>
    <property type="molecule type" value="Genomic_DNA"/>
</dbReference>
<dbReference type="AlphaFoldDB" id="A0A2N4TRU5"/>
<evidence type="ECO:0000313" key="3">
    <source>
        <dbReference type="EMBL" id="PLC42440.1"/>
    </source>
</evidence>
<evidence type="ECO:0000259" key="2">
    <source>
        <dbReference type="SMART" id="SM00834"/>
    </source>
</evidence>
<sequence>MPLYDIRCTACDGIFERLIPAAKLHAPTPCPYCDDDTPAAPMPTGGRVALKSVSRWQPSSLHEQLAGKPITGPGSAGGSGRRNSVLHVCGGKHCSICGV</sequence>
<accession>A0A2N4TRU5</accession>
<dbReference type="InterPro" id="IPR013429">
    <property type="entry name" value="Regulatory_FmdB_Zinc_ribbon"/>
</dbReference>
<dbReference type="OrthoDB" id="9813321at2"/>
<feature type="domain" description="Putative regulatory protein FmdB zinc ribbon" evidence="2">
    <location>
        <begin position="1"/>
        <end position="42"/>
    </location>
</feature>
<evidence type="ECO:0000313" key="4">
    <source>
        <dbReference type="Proteomes" id="UP000234456"/>
    </source>
</evidence>
<reference evidence="3 4" key="1">
    <citation type="submission" date="2017-12" db="EMBL/GenBank/DDBJ databases">
        <title>Draft genome sequence of Ralstonia pickettii 52.</title>
        <authorList>
            <person name="Zheng B."/>
        </authorList>
    </citation>
    <scope>NUCLEOTIDE SEQUENCE [LARGE SCALE GENOMIC DNA]</scope>
    <source>
        <strain evidence="3 4">52</strain>
    </source>
</reference>